<dbReference type="Pfam" id="PF00106">
    <property type="entry name" value="adh_short"/>
    <property type="match status" value="1"/>
</dbReference>
<evidence type="ECO:0008006" key="7">
    <source>
        <dbReference type="Google" id="ProtNLM"/>
    </source>
</evidence>
<gene>
    <name evidence="5" type="ORF">NLI96_g136</name>
</gene>
<evidence type="ECO:0000256" key="4">
    <source>
        <dbReference type="RuleBase" id="RU000363"/>
    </source>
</evidence>
<dbReference type="PRINTS" id="PR00080">
    <property type="entry name" value="SDRFAMILY"/>
</dbReference>
<accession>A0AAD5YP73</accession>
<dbReference type="InterPro" id="IPR036291">
    <property type="entry name" value="NAD(P)-bd_dom_sf"/>
</dbReference>
<dbReference type="Proteomes" id="UP001212997">
    <property type="component" value="Unassembled WGS sequence"/>
</dbReference>
<dbReference type="EMBL" id="JANAWD010000002">
    <property type="protein sequence ID" value="KAJ3492205.1"/>
    <property type="molecule type" value="Genomic_DNA"/>
</dbReference>
<keyword evidence="6" id="KW-1185">Reference proteome</keyword>
<dbReference type="SUPFAM" id="SSF51735">
    <property type="entry name" value="NAD(P)-binding Rossmann-fold domains"/>
    <property type="match status" value="1"/>
</dbReference>
<proteinExistence type="inferred from homology"/>
<protein>
    <recommendedName>
        <fullName evidence="7">NAD(P)-binding protein</fullName>
    </recommendedName>
</protein>
<sequence>MGSAPSKKFHPETDIGDLSGKVILVTGGNSGIGYATIQHLARRGAKVYMAGRNEEKGKAAIEKLKKEGLEPGNGDVVWLELELSDPRKAKSAAEEFRKVEKRLDVLVNNAALIMVPHTILTDGCAVGIGDSELIPSSAGIQDVMMVNYIGHFVFTMTLLPLLKETAKEPGSDVRIVNVSSDAVQVYGSGLRFRNREDFNDDHAKAWSPALARYARSKVANVLFTKELQRRLDEEGVPIIVLSLHPGTINTEGNVAFGIRKGGVFGGIYAWISEHFFTTPTNGAYNSVFAASAPVVRANPETYKGVYLRPTGVISTPGKDGVKPDLAKELWGTTEEILKEIGVDI</sequence>
<dbReference type="Gene3D" id="3.40.50.720">
    <property type="entry name" value="NAD(P)-binding Rossmann-like Domain"/>
    <property type="match status" value="1"/>
</dbReference>
<evidence type="ECO:0000313" key="6">
    <source>
        <dbReference type="Proteomes" id="UP001212997"/>
    </source>
</evidence>
<dbReference type="PANTHER" id="PTHR24320">
    <property type="entry name" value="RETINOL DEHYDROGENASE"/>
    <property type="match status" value="1"/>
</dbReference>
<name>A0AAD5YP73_9APHY</name>
<keyword evidence="3" id="KW-0560">Oxidoreductase</keyword>
<keyword evidence="2" id="KW-0521">NADP</keyword>
<evidence type="ECO:0000256" key="2">
    <source>
        <dbReference type="ARBA" id="ARBA00022857"/>
    </source>
</evidence>
<comment type="similarity">
    <text evidence="1 4">Belongs to the short-chain dehydrogenases/reductases (SDR) family.</text>
</comment>
<dbReference type="PRINTS" id="PR00081">
    <property type="entry name" value="GDHRDH"/>
</dbReference>
<dbReference type="PANTHER" id="PTHR24320:SF282">
    <property type="entry name" value="WW DOMAIN-CONTAINING OXIDOREDUCTASE"/>
    <property type="match status" value="1"/>
</dbReference>
<comment type="caution">
    <text evidence="5">The sequence shown here is derived from an EMBL/GenBank/DDBJ whole genome shotgun (WGS) entry which is preliminary data.</text>
</comment>
<reference evidence="5" key="1">
    <citation type="submission" date="2022-07" db="EMBL/GenBank/DDBJ databases">
        <title>Genome Sequence of Physisporinus lineatus.</title>
        <authorList>
            <person name="Buettner E."/>
        </authorList>
    </citation>
    <scope>NUCLEOTIDE SEQUENCE</scope>
    <source>
        <strain evidence="5">VT162</strain>
    </source>
</reference>
<dbReference type="GO" id="GO:0016491">
    <property type="term" value="F:oxidoreductase activity"/>
    <property type="evidence" value="ECO:0007669"/>
    <property type="project" value="UniProtKB-KW"/>
</dbReference>
<evidence type="ECO:0000256" key="1">
    <source>
        <dbReference type="ARBA" id="ARBA00006484"/>
    </source>
</evidence>
<evidence type="ECO:0000313" key="5">
    <source>
        <dbReference type="EMBL" id="KAJ3492205.1"/>
    </source>
</evidence>
<organism evidence="5 6">
    <name type="scientific">Meripilus lineatus</name>
    <dbReference type="NCBI Taxonomy" id="2056292"/>
    <lineage>
        <taxon>Eukaryota</taxon>
        <taxon>Fungi</taxon>
        <taxon>Dikarya</taxon>
        <taxon>Basidiomycota</taxon>
        <taxon>Agaricomycotina</taxon>
        <taxon>Agaricomycetes</taxon>
        <taxon>Polyporales</taxon>
        <taxon>Meripilaceae</taxon>
        <taxon>Meripilus</taxon>
    </lineage>
</organism>
<dbReference type="InterPro" id="IPR002347">
    <property type="entry name" value="SDR_fam"/>
</dbReference>
<dbReference type="AlphaFoldDB" id="A0AAD5YP73"/>
<evidence type="ECO:0000256" key="3">
    <source>
        <dbReference type="ARBA" id="ARBA00023002"/>
    </source>
</evidence>